<dbReference type="GO" id="GO:0032259">
    <property type="term" value="P:methylation"/>
    <property type="evidence" value="ECO:0007669"/>
    <property type="project" value="UniProtKB-KW"/>
</dbReference>
<dbReference type="NCBIfam" id="NF002142">
    <property type="entry name" value="PRK00979.1-1"/>
    <property type="match status" value="1"/>
</dbReference>
<dbReference type="Pfam" id="PF02007">
    <property type="entry name" value="MtrH"/>
    <property type="match status" value="1"/>
</dbReference>
<dbReference type="EMBL" id="DTAI01000011">
    <property type="protein sequence ID" value="HGN35984.1"/>
    <property type="molecule type" value="Genomic_DNA"/>
</dbReference>
<evidence type="ECO:0000256" key="2">
    <source>
        <dbReference type="ARBA" id="ARBA00022603"/>
    </source>
</evidence>
<dbReference type="InterPro" id="IPR011005">
    <property type="entry name" value="Dihydropteroate_synth-like_sf"/>
</dbReference>
<evidence type="ECO:0000313" key="5">
    <source>
        <dbReference type="EMBL" id="HGQ17429.1"/>
    </source>
</evidence>
<dbReference type="GO" id="GO:0008168">
    <property type="term" value="F:methyltransferase activity"/>
    <property type="evidence" value="ECO:0007669"/>
    <property type="project" value="UniProtKB-KW"/>
</dbReference>
<evidence type="ECO:0000313" key="4">
    <source>
        <dbReference type="EMBL" id="HGN35984.1"/>
    </source>
</evidence>
<name>A0A7J3I5E6_9CREN</name>
<comment type="caution">
    <text evidence="4">The sequence shown here is derived from an EMBL/GenBank/DDBJ whole genome shotgun (WGS) entry which is preliminary data.</text>
</comment>
<evidence type="ECO:0000256" key="1">
    <source>
        <dbReference type="ARBA" id="ARBA00006230"/>
    </source>
</evidence>
<protein>
    <submittedName>
        <fullName evidence="4">Tetrahydromethanopterin S-methyltransferase subunit H</fullName>
        <ecNumber evidence="4">2.1.1.86</ecNumber>
    </submittedName>
</protein>
<proteinExistence type="inferred from homology"/>
<dbReference type="EC" id="2.1.1.86" evidence="4"/>
<organism evidence="4">
    <name type="scientific">Ignisphaera aggregans</name>
    <dbReference type="NCBI Taxonomy" id="334771"/>
    <lineage>
        <taxon>Archaea</taxon>
        <taxon>Thermoproteota</taxon>
        <taxon>Thermoprotei</taxon>
        <taxon>Desulfurococcales</taxon>
        <taxon>Desulfurococcaceae</taxon>
        <taxon>Ignisphaera</taxon>
    </lineage>
</organism>
<dbReference type="GO" id="GO:0006730">
    <property type="term" value="P:one-carbon metabolic process"/>
    <property type="evidence" value="ECO:0007669"/>
    <property type="project" value="InterPro"/>
</dbReference>
<keyword evidence="3 4" id="KW-0808">Transferase</keyword>
<dbReference type="EMBL" id="DTBZ01000013">
    <property type="protein sequence ID" value="HGQ17429.1"/>
    <property type="molecule type" value="Genomic_DNA"/>
</dbReference>
<gene>
    <name evidence="4" type="ORF">ENT87_00305</name>
    <name evidence="5" type="ORF">ENU30_00400</name>
</gene>
<accession>A0A7J3I5E6</accession>
<evidence type="ECO:0000256" key="3">
    <source>
        <dbReference type="ARBA" id="ARBA00022679"/>
    </source>
</evidence>
<sequence length="292" mass="32675">MFRFKSIQKVYEIGGVRIGGAPWENPPVLVGSIFYHRHKVVKDEKNGEFDKTAAEELIKTVEELSNKTRIPAMLDVVSSSPNAIVKYIDFVSSITKMPIMLDALSIETMRAAFQFVKDVGLNDRVIFNSLNAKSKDEEFSLLQEFNIKSSVLLLYTERVVDIDVRLKNLELLLDKAKNYGIEKVLIDTFVIDVPSLSAAIRTLIEIKSKYGLPCGAGAHNAISSQRKSFKERFGIDGTKACELASNLTTIALGADFLLYGPIESAVEIFPATYTVYTSYRYLGRKKDLLIEI</sequence>
<keyword evidence="2 4" id="KW-0489">Methyltransferase</keyword>
<dbReference type="SUPFAM" id="SSF51717">
    <property type="entry name" value="Dihydropteroate synthetase-like"/>
    <property type="match status" value="1"/>
</dbReference>
<dbReference type="InterPro" id="IPR023467">
    <property type="entry name" value="MeTrfase_MtrH/MtxH"/>
</dbReference>
<dbReference type="Gene3D" id="3.20.20.20">
    <property type="entry name" value="Dihydropteroate synthase-like"/>
    <property type="match status" value="1"/>
</dbReference>
<comment type="similarity">
    <text evidence="1">Belongs to the MtrH family.</text>
</comment>
<reference evidence="4" key="1">
    <citation type="journal article" date="2020" name="mSystems">
        <title>Genome- and Community-Level Interaction Insights into Carbon Utilization and Element Cycling Functions of Hydrothermarchaeota in Hydrothermal Sediment.</title>
        <authorList>
            <person name="Zhou Z."/>
            <person name="Liu Y."/>
            <person name="Xu W."/>
            <person name="Pan J."/>
            <person name="Luo Z.H."/>
            <person name="Li M."/>
        </authorList>
    </citation>
    <scope>NUCLEOTIDE SEQUENCE [LARGE SCALE GENOMIC DNA]</scope>
    <source>
        <strain evidence="4">SpSt-618</strain>
        <strain evidence="5">SpSt-657</strain>
    </source>
</reference>
<dbReference type="AlphaFoldDB" id="A0A7J3I5E6"/>